<dbReference type="RefSeq" id="WP_125238294.1">
    <property type="nucleotide sequence ID" value="NZ_RQYF01000004.1"/>
</dbReference>
<protein>
    <submittedName>
        <fullName evidence="3">DUF2059 domain-containing protein</fullName>
    </submittedName>
</protein>
<dbReference type="Proteomes" id="UP000279562">
    <property type="component" value="Unassembled WGS sequence"/>
</dbReference>
<comment type="caution">
    <text evidence="3">The sequence shown here is derived from an EMBL/GenBank/DDBJ whole genome shotgun (WGS) entry which is preliminary data.</text>
</comment>
<accession>A0A3P2AD86</accession>
<reference evidence="3 4" key="1">
    <citation type="submission" date="2018-11" db="EMBL/GenBank/DDBJ databases">
        <title>Genomes From Bacteria Associated with the Canine Oral Cavity: a Test Case for Automated Genome-Based Taxonomic Assignment.</title>
        <authorList>
            <person name="Coil D.A."/>
            <person name="Jospin G."/>
            <person name="Darling A.E."/>
            <person name="Wallis C."/>
            <person name="Davis I.J."/>
            <person name="Harris S."/>
            <person name="Eisen J.A."/>
            <person name="Holcombe L.J."/>
            <person name="O'Flynn C."/>
        </authorList>
    </citation>
    <scope>NUCLEOTIDE SEQUENCE [LARGE SCALE GENOMIC DNA]</scope>
    <source>
        <strain evidence="3 4">OH1047_COT-310</strain>
    </source>
</reference>
<dbReference type="EMBL" id="RQYF01000004">
    <property type="protein sequence ID" value="RRD93018.1"/>
    <property type="molecule type" value="Genomic_DNA"/>
</dbReference>
<organism evidence="3 4">
    <name type="scientific">Prevotella heparinolytica</name>
    <dbReference type="NCBI Taxonomy" id="28113"/>
    <lineage>
        <taxon>Bacteria</taxon>
        <taxon>Pseudomonadati</taxon>
        <taxon>Bacteroidota</taxon>
        <taxon>Bacteroidia</taxon>
        <taxon>Bacteroidales</taxon>
        <taxon>Bacteroidaceae</taxon>
        <taxon>Bacteroides</taxon>
    </lineage>
</organism>
<dbReference type="Pfam" id="PF09832">
    <property type="entry name" value="DUF2059"/>
    <property type="match status" value="1"/>
</dbReference>
<proteinExistence type="predicted"/>
<keyword evidence="4" id="KW-1185">Reference proteome</keyword>
<evidence type="ECO:0000259" key="2">
    <source>
        <dbReference type="Pfam" id="PF09832"/>
    </source>
</evidence>
<feature type="domain" description="DUF2059" evidence="2">
    <location>
        <begin position="85"/>
        <end position="143"/>
    </location>
</feature>
<evidence type="ECO:0000256" key="1">
    <source>
        <dbReference type="SAM" id="SignalP"/>
    </source>
</evidence>
<feature type="signal peptide" evidence="1">
    <location>
        <begin position="1"/>
        <end position="22"/>
    </location>
</feature>
<gene>
    <name evidence="3" type="ORF">EII33_01960</name>
</gene>
<evidence type="ECO:0000313" key="4">
    <source>
        <dbReference type="Proteomes" id="UP000279562"/>
    </source>
</evidence>
<keyword evidence="1" id="KW-0732">Signal</keyword>
<sequence>MKKFFFMATMCIAMLSLQPTGAYPQETNNQYKETLYKMLDKSGGLESVRLMIPQLVNMMKLQQATSQPDSFWEDFTKRWTKQFIDKMVEGIAPIYQKHLTLKDLEDILAFYNTPVGKKLSASTPVMGKEAMRIGQQLGMEIGRQMQNEIANMVSK</sequence>
<dbReference type="InterPro" id="IPR018637">
    <property type="entry name" value="DUF2059"/>
</dbReference>
<feature type="chain" id="PRO_5017994525" evidence="1">
    <location>
        <begin position="23"/>
        <end position="155"/>
    </location>
</feature>
<name>A0A3P2AD86_9BACE</name>
<evidence type="ECO:0000313" key="3">
    <source>
        <dbReference type="EMBL" id="RRD93018.1"/>
    </source>
</evidence>
<dbReference type="AlphaFoldDB" id="A0A3P2AD86"/>